<gene>
    <name evidence="1" type="ORF">BCV72DRAFT_207420</name>
</gene>
<dbReference type="EMBL" id="KV921923">
    <property type="protein sequence ID" value="ORE06444.1"/>
    <property type="molecule type" value="Genomic_DNA"/>
</dbReference>
<protein>
    <recommendedName>
        <fullName evidence="2">S-adenosyl-L-methionine-dependent methyltransferase</fullName>
    </recommendedName>
</protein>
<dbReference type="InterPro" id="IPR019410">
    <property type="entry name" value="Methyltransf_16"/>
</dbReference>
<evidence type="ECO:0008006" key="2">
    <source>
        <dbReference type="Google" id="ProtNLM"/>
    </source>
</evidence>
<dbReference type="Proteomes" id="UP000242414">
    <property type="component" value="Unassembled WGS sequence"/>
</dbReference>
<reference evidence="1" key="1">
    <citation type="journal article" date="2016" name="Proc. Natl. Acad. Sci. U.S.A.">
        <title>Lipid metabolic changes in an early divergent fungus govern the establishment of a mutualistic symbiosis with endobacteria.</title>
        <authorList>
            <person name="Lastovetsky O.A."/>
            <person name="Gaspar M.L."/>
            <person name="Mondo S.J."/>
            <person name="LaButti K.M."/>
            <person name="Sandor L."/>
            <person name="Grigoriev I.V."/>
            <person name="Henry S.A."/>
            <person name="Pawlowska T.E."/>
        </authorList>
    </citation>
    <scope>NUCLEOTIDE SEQUENCE [LARGE SCALE GENOMIC DNA]</scope>
    <source>
        <strain evidence="1">ATCC 52814</strain>
    </source>
</reference>
<dbReference type="CDD" id="cd02440">
    <property type="entry name" value="AdoMet_MTases"/>
    <property type="match status" value="1"/>
</dbReference>
<organism evidence="1">
    <name type="scientific">Rhizopus microsporus var. microsporus</name>
    <dbReference type="NCBI Taxonomy" id="86635"/>
    <lineage>
        <taxon>Eukaryota</taxon>
        <taxon>Fungi</taxon>
        <taxon>Fungi incertae sedis</taxon>
        <taxon>Mucoromycota</taxon>
        <taxon>Mucoromycotina</taxon>
        <taxon>Mucoromycetes</taxon>
        <taxon>Mucorales</taxon>
        <taxon>Mucorineae</taxon>
        <taxon>Rhizopodaceae</taxon>
        <taxon>Rhizopus</taxon>
    </lineage>
</organism>
<dbReference type="SUPFAM" id="SSF53335">
    <property type="entry name" value="S-adenosyl-L-methionine-dependent methyltransferases"/>
    <property type="match status" value="1"/>
</dbReference>
<dbReference type="InterPro" id="IPR029063">
    <property type="entry name" value="SAM-dependent_MTases_sf"/>
</dbReference>
<dbReference type="AlphaFoldDB" id="A0A1X0R374"/>
<name>A0A1X0R374_RHIZD</name>
<evidence type="ECO:0000313" key="1">
    <source>
        <dbReference type="EMBL" id="ORE06444.1"/>
    </source>
</evidence>
<sequence length="299" mass="34406">MTAEDLLNVIEEIKTKVLIHKKNQRESIDGILSKLEELIELSTHVYLDLNYTDIEQRDHCAVNFNDIRRANDITNSLLLKIVSSDITFDDDHDDERIERASRILAHMSGRGGNDIGFKTWGAAPLLAKRLVQENLIPHLSDSRVLELGTGTGMVGLVCDLLGAQQVHVTDYHPRVLENVAYNIQLNQSRATFSKLDFIEVANDQGKQETYDIVIASDLLYEMEHAKYLPIAVNKLVKNEFYFMIPLRDTHWEEVECFQTTMNSMPDLTLITTEDFKIDEELEGIVCYRYYHYARSHMIQ</sequence>
<dbReference type="Gene3D" id="3.40.50.150">
    <property type="entry name" value="Vaccinia Virus protein VP39"/>
    <property type="match status" value="1"/>
</dbReference>
<proteinExistence type="predicted"/>
<dbReference type="PANTHER" id="PTHR14614">
    <property type="entry name" value="HEPATOCELLULAR CARCINOMA-ASSOCIATED ANTIGEN"/>
    <property type="match status" value="1"/>
</dbReference>
<dbReference type="OrthoDB" id="443981at2759"/>
<accession>A0A1X0R374</accession>
<dbReference type="Pfam" id="PF10294">
    <property type="entry name" value="Methyltransf_16"/>
    <property type="match status" value="1"/>
</dbReference>
<dbReference type="VEuPathDB" id="FungiDB:BCV72DRAFT_207420"/>